<protein>
    <submittedName>
        <fullName evidence="2">Uncharacterized protein</fullName>
    </submittedName>
</protein>
<accession>A0A514DCH8</accession>
<dbReference type="EMBL" id="MN036151">
    <property type="protein sequence ID" value="QDH91307.1"/>
    <property type="molecule type" value="Genomic_RNA"/>
</dbReference>
<sequence>MAFADPISINDGTARSLARTGFSANGGTFQSADGLYTVTVSHSLGKRNRAVARLDMSKIAADPLLAGVNVKASMSAYLVLDTPVTGFTGAEILSEATALTGWLTASTNAALVKLIGGEN</sequence>
<gene>
    <name evidence="2" type="ORF">H1BulkLitter61154_000002</name>
    <name evidence="1" type="ORF">H2Bulk35362_000002</name>
</gene>
<proteinExistence type="predicted"/>
<organism evidence="2">
    <name type="scientific">Leviviridae sp</name>
    <dbReference type="NCBI Taxonomy" id="2027243"/>
    <lineage>
        <taxon>Viruses</taxon>
        <taxon>Riboviria</taxon>
        <taxon>Orthornavirae</taxon>
        <taxon>Lenarviricota</taxon>
        <taxon>Leviviricetes</taxon>
        <taxon>Norzivirales</taxon>
        <taxon>Fiersviridae</taxon>
    </lineage>
</organism>
<reference evidence="2" key="1">
    <citation type="submission" date="2019-05" db="EMBL/GenBank/DDBJ databases">
        <title>Metatranscriptomic reconstruction reveals RNA viruses with the potential to shape carbon cycling in soil.</title>
        <authorList>
            <person name="Starr E.P."/>
            <person name="Nuccio E."/>
            <person name="Pett-Ridge J."/>
            <person name="Banfield J.F."/>
            <person name="Firestone M.K."/>
        </authorList>
    </citation>
    <scope>NUCLEOTIDE SEQUENCE</scope>
    <source>
        <strain evidence="2">H1_Bulk_Litter_6_scaffold_1154</strain>
        <strain evidence="1">H2_Bulk_35_scaffold_362</strain>
    </source>
</reference>
<evidence type="ECO:0000313" key="1">
    <source>
        <dbReference type="EMBL" id="QDH87153.1"/>
    </source>
</evidence>
<name>A0A514DCH8_9VIRU</name>
<evidence type="ECO:0000313" key="2">
    <source>
        <dbReference type="EMBL" id="QDH91307.1"/>
    </source>
</evidence>
<dbReference type="EMBL" id="MN033166">
    <property type="protein sequence ID" value="QDH87153.1"/>
    <property type="molecule type" value="Genomic_RNA"/>
</dbReference>